<evidence type="ECO:0000256" key="1">
    <source>
        <dbReference type="ARBA" id="ARBA00001946"/>
    </source>
</evidence>
<evidence type="ECO:0000259" key="3">
    <source>
        <dbReference type="PROSITE" id="PS51462"/>
    </source>
</evidence>
<dbReference type="EC" id="3.6.-.-" evidence="4"/>
<organism evidence="4 5">
    <name type="scientific">Streptosporangium jomthongense</name>
    <dbReference type="NCBI Taxonomy" id="1193683"/>
    <lineage>
        <taxon>Bacteria</taxon>
        <taxon>Bacillati</taxon>
        <taxon>Actinomycetota</taxon>
        <taxon>Actinomycetes</taxon>
        <taxon>Streptosporangiales</taxon>
        <taxon>Streptosporangiaceae</taxon>
        <taxon>Streptosporangium</taxon>
    </lineage>
</organism>
<evidence type="ECO:0000313" key="4">
    <source>
        <dbReference type="EMBL" id="MFC3979695.1"/>
    </source>
</evidence>
<protein>
    <submittedName>
        <fullName evidence="4">NUDIX hydrolase</fullName>
        <ecNumber evidence="4">3.6.-.-</ecNumber>
    </submittedName>
</protein>
<dbReference type="EMBL" id="JBHSBC010000004">
    <property type="protein sequence ID" value="MFC3979695.1"/>
    <property type="molecule type" value="Genomic_DNA"/>
</dbReference>
<name>A0ABV8EVF2_9ACTN</name>
<evidence type="ECO:0000256" key="2">
    <source>
        <dbReference type="ARBA" id="ARBA00022801"/>
    </source>
</evidence>
<dbReference type="RefSeq" id="WP_386188837.1">
    <property type="nucleotide sequence ID" value="NZ_JBHSBC010000004.1"/>
</dbReference>
<sequence>MTHDEYAAHLGVARRTVASWHARPEVVLRTELQRALDTAHERAPAGARARFAHHLGQISPAGGTVLGRALTVAISIVTRGDRVLLVCRRDTETSGITWQFPAGVVKPGGAADLVAVRETLAETGVHCSVRAPLGERLHPVTGVQCTYWLCDYLAGEAENRDADENMSVIWVPRAEITRFIPAEQLYPPVLQAIEEAPSERP</sequence>
<keyword evidence="5" id="KW-1185">Reference proteome</keyword>
<proteinExistence type="predicted"/>
<dbReference type="GO" id="GO:0016787">
    <property type="term" value="F:hydrolase activity"/>
    <property type="evidence" value="ECO:0007669"/>
    <property type="project" value="UniProtKB-KW"/>
</dbReference>
<gene>
    <name evidence="4" type="ORF">ACFOYY_06175</name>
</gene>
<evidence type="ECO:0000313" key="5">
    <source>
        <dbReference type="Proteomes" id="UP001595698"/>
    </source>
</evidence>
<comment type="cofactor">
    <cofactor evidence="1">
        <name>Mg(2+)</name>
        <dbReference type="ChEBI" id="CHEBI:18420"/>
    </cofactor>
</comment>
<accession>A0ABV8EVF2</accession>
<dbReference type="PANTHER" id="PTHR43046">
    <property type="entry name" value="GDP-MANNOSE MANNOSYL HYDROLASE"/>
    <property type="match status" value="1"/>
</dbReference>
<feature type="domain" description="Nudix hydrolase" evidence="3">
    <location>
        <begin position="67"/>
        <end position="194"/>
    </location>
</feature>
<dbReference type="CDD" id="cd02883">
    <property type="entry name" value="NUDIX_Hydrolase"/>
    <property type="match status" value="1"/>
</dbReference>
<reference evidence="5" key="1">
    <citation type="journal article" date="2019" name="Int. J. Syst. Evol. Microbiol.">
        <title>The Global Catalogue of Microorganisms (GCM) 10K type strain sequencing project: providing services to taxonomists for standard genome sequencing and annotation.</title>
        <authorList>
            <consortium name="The Broad Institute Genomics Platform"/>
            <consortium name="The Broad Institute Genome Sequencing Center for Infectious Disease"/>
            <person name="Wu L."/>
            <person name="Ma J."/>
        </authorList>
    </citation>
    <scope>NUCLEOTIDE SEQUENCE [LARGE SCALE GENOMIC DNA]</scope>
    <source>
        <strain evidence="5">TBRC 7912</strain>
    </source>
</reference>
<dbReference type="SUPFAM" id="SSF55811">
    <property type="entry name" value="Nudix"/>
    <property type="match status" value="1"/>
</dbReference>
<dbReference type="InterPro" id="IPR015797">
    <property type="entry name" value="NUDIX_hydrolase-like_dom_sf"/>
</dbReference>
<dbReference type="PROSITE" id="PS51462">
    <property type="entry name" value="NUDIX"/>
    <property type="match status" value="1"/>
</dbReference>
<dbReference type="InterPro" id="IPR000086">
    <property type="entry name" value="NUDIX_hydrolase_dom"/>
</dbReference>
<keyword evidence="2 4" id="KW-0378">Hydrolase</keyword>
<dbReference type="Pfam" id="PF00293">
    <property type="entry name" value="NUDIX"/>
    <property type="match status" value="1"/>
</dbReference>
<dbReference type="Proteomes" id="UP001595698">
    <property type="component" value="Unassembled WGS sequence"/>
</dbReference>
<dbReference type="Gene3D" id="3.90.79.10">
    <property type="entry name" value="Nucleoside Triphosphate Pyrophosphohydrolase"/>
    <property type="match status" value="1"/>
</dbReference>
<dbReference type="PANTHER" id="PTHR43046:SF14">
    <property type="entry name" value="MUTT_NUDIX FAMILY PROTEIN"/>
    <property type="match status" value="1"/>
</dbReference>
<comment type="caution">
    <text evidence="4">The sequence shown here is derived from an EMBL/GenBank/DDBJ whole genome shotgun (WGS) entry which is preliminary data.</text>
</comment>